<dbReference type="AlphaFoldDB" id="A0AAD2D0Z4"/>
<keyword evidence="7" id="KW-0187">Copper transport</keyword>
<evidence type="ECO:0000313" key="19">
    <source>
        <dbReference type="Proteomes" id="UP001295684"/>
    </source>
</evidence>
<keyword evidence="8" id="KW-0067">ATP-binding</keyword>
<evidence type="ECO:0000256" key="14">
    <source>
        <dbReference type="ARBA" id="ARBA00023136"/>
    </source>
</evidence>
<evidence type="ECO:0000256" key="12">
    <source>
        <dbReference type="ARBA" id="ARBA00023008"/>
    </source>
</evidence>
<dbReference type="GO" id="GO:0016887">
    <property type="term" value="F:ATP hydrolysis activity"/>
    <property type="evidence" value="ECO:0007669"/>
    <property type="project" value="InterPro"/>
</dbReference>
<evidence type="ECO:0000256" key="2">
    <source>
        <dbReference type="ARBA" id="ARBA00012517"/>
    </source>
</evidence>
<dbReference type="InterPro" id="IPR059000">
    <property type="entry name" value="ATPase_P-type_domA"/>
</dbReference>
<feature type="transmembrane region" description="Helical" evidence="16">
    <location>
        <begin position="316"/>
        <end position="337"/>
    </location>
</feature>
<dbReference type="GO" id="GO:0140581">
    <property type="term" value="F:P-type monovalent copper transporter activity"/>
    <property type="evidence" value="ECO:0007669"/>
    <property type="project" value="UniProtKB-EC"/>
</dbReference>
<sequence>MNSQEEIDNTNNDMGNFEVEPSALIDLVEAYRNRKFVEDLTYVDEKFSDVEKLADKLKSSLDHGIEGNDFQKREEHFGSNEKEPPPRKGICKLFLEALDDLMLKILIVSAIISIIISMIFADNDDRPIAWVEGGAILLAVAVVTGVTAWNDYQKEKQFMKLTEYSDSKNNFTVLRNGVQEEINFDDIKVGDLVAIRTGMNIPADAILIRGTGVTSDESAITGENIELKKEPIEQCKMRLEEKQEEEKFLCNALERTNHDIPSPILLSGTQIETGEGWSMVIVVGKESCVGKIYAKLSQEIETTPLQLKLNKIAADICYLGMFSAAITLIVLFGRFFIEQLIDGWDGGDIGDYLEEWFEYILIAVTIVVVAVPEGLPLAVKIALAYSVRNMLKDQNFVKRLSSFEIMGGANNICSDKTGTLTKNEMAVKEMWVGGLQSLDNELQEYTIGDYIRDKKHADLFLQGLSCNTIGTSKEANATEKAILKMLDKFGCDYQDLRGQHCKDPLTRFQFTSRRKKMSTVLTEIDDNEFGYDKRLHIKGAAEYVLANCTHYLNEQGERVELDPTTKNHLIKDVIKGFAERAIRTICCAYRDLKPEDGGLAHDEDAENGVSKVVETFLTCICILGIRDVIRPEVPGAVEKCQHAGIRVRMITGDNQDTALAIAKECNIIVEEKEDSIMTGPQFYERVGGLYCKNCNEDSPCKCPEKNIKEAVKNKKEFAKIHQNLSVLARSRPEDKYLLVTGIKEMGDVVAVIGDGINDALALKKADVGFAMGVTGVDVAKHAADIILLDDNFASIVQACMWGRNIYDNIRRFLQFQLSVNIVALTTAFIGSCILRESPLQPIQLLWVNLIMDSLGSLAEATERPTEKLLNRPPQSRDDYIISHKMVKHLIIMGTYQSIVVFVLIFLGEFLIPEDSDYHPNTDGKYVYPGRAYSWDGKDLYRKFTEFDDDKGPSRHYTVVFNAFVFMQIFNMICARKINDEFNIFEGIHENPIFLIILAIITFIQIILVQFTQDVFQVARKGLHWHQWILCIGIGLTVFPVNFITKLLPDRFFPELGKKKTKKVHNMTAGRDPEDINDPEEQDEIMLERNNN</sequence>
<name>A0AAD2D0Z4_EUPCR</name>
<dbReference type="InterPro" id="IPR023299">
    <property type="entry name" value="ATPase_P-typ_cyto_dom_N"/>
</dbReference>
<evidence type="ECO:0000256" key="4">
    <source>
        <dbReference type="ARBA" id="ARBA00022692"/>
    </source>
</evidence>
<keyword evidence="5" id="KW-0479">Metal-binding</keyword>
<keyword evidence="10" id="KW-1278">Translocase</keyword>
<keyword evidence="4 16" id="KW-0812">Transmembrane</keyword>
<dbReference type="EMBL" id="CAMPGE010017861">
    <property type="protein sequence ID" value="CAI2376310.1"/>
    <property type="molecule type" value="Genomic_DNA"/>
</dbReference>
<dbReference type="SFLD" id="SFLDG00002">
    <property type="entry name" value="C1.7:_P-type_atpase_like"/>
    <property type="match status" value="1"/>
</dbReference>
<dbReference type="PRINTS" id="PR00119">
    <property type="entry name" value="CATATPASE"/>
</dbReference>
<dbReference type="PANTHER" id="PTHR24093">
    <property type="entry name" value="CATION TRANSPORTING ATPASE"/>
    <property type="match status" value="1"/>
</dbReference>
<keyword evidence="11 16" id="KW-1133">Transmembrane helix</keyword>
<dbReference type="Gene3D" id="2.70.150.10">
    <property type="entry name" value="Calcium-transporting ATPase, cytoplasmic transduction domain A"/>
    <property type="match status" value="1"/>
</dbReference>
<dbReference type="InterPro" id="IPR001757">
    <property type="entry name" value="P_typ_ATPase"/>
</dbReference>
<evidence type="ECO:0000256" key="6">
    <source>
        <dbReference type="ARBA" id="ARBA00022741"/>
    </source>
</evidence>
<organism evidence="18 19">
    <name type="scientific">Euplotes crassus</name>
    <dbReference type="NCBI Taxonomy" id="5936"/>
    <lineage>
        <taxon>Eukaryota</taxon>
        <taxon>Sar</taxon>
        <taxon>Alveolata</taxon>
        <taxon>Ciliophora</taxon>
        <taxon>Intramacronucleata</taxon>
        <taxon>Spirotrichea</taxon>
        <taxon>Hypotrichia</taxon>
        <taxon>Euplotida</taxon>
        <taxon>Euplotidae</taxon>
        <taxon>Moneuplotes</taxon>
    </lineage>
</organism>
<dbReference type="InterPro" id="IPR006068">
    <property type="entry name" value="ATPase_P-typ_cation-transptr_C"/>
</dbReference>
<evidence type="ECO:0000259" key="17">
    <source>
        <dbReference type="SMART" id="SM00831"/>
    </source>
</evidence>
<dbReference type="EC" id="7.2.2.8" evidence="2"/>
<dbReference type="InterPro" id="IPR018303">
    <property type="entry name" value="ATPase_P-typ_P_site"/>
</dbReference>
<dbReference type="SUPFAM" id="SSF81665">
    <property type="entry name" value="Calcium ATPase, transmembrane domain M"/>
    <property type="match status" value="1"/>
</dbReference>
<dbReference type="FunFam" id="3.40.50.1000:FF:000144">
    <property type="entry name" value="copper-transporting ATPase 1 isoform X2"/>
    <property type="match status" value="1"/>
</dbReference>
<proteinExistence type="predicted"/>
<dbReference type="SUPFAM" id="SSF81660">
    <property type="entry name" value="Metal cation-transporting ATPase, ATP-binding domain N"/>
    <property type="match status" value="1"/>
</dbReference>
<dbReference type="Pfam" id="PF00122">
    <property type="entry name" value="E1-E2_ATPase"/>
    <property type="match status" value="1"/>
</dbReference>
<protein>
    <recommendedName>
        <fullName evidence="2">P-type Cu(+) transporter</fullName>
        <ecNumber evidence="2">7.2.2.8</ecNumber>
    </recommendedName>
</protein>
<feature type="transmembrane region" description="Helical" evidence="16">
    <location>
        <begin position="992"/>
        <end position="1012"/>
    </location>
</feature>
<evidence type="ECO:0000256" key="3">
    <source>
        <dbReference type="ARBA" id="ARBA00022448"/>
    </source>
</evidence>
<comment type="caution">
    <text evidence="18">The sequence shown here is derived from an EMBL/GenBank/DDBJ whole genome shotgun (WGS) entry which is preliminary data.</text>
</comment>
<feature type="compositionally biased region" description="Acidic residues" evidence="15">
    <location>
        <begin position="1074"/>
        <end position="1084"/>
    </location>
</feature>
<keyword evidence="3" id="KW-0813">Transport</keyword>
<dbReference type="InterPro" id="IPR044492">
    <property type="entry name" value="P_typ_ATPase_HD_dom"/>
</dbReference>
<feature type="transmembrane region" description="Helical" evidence="16">
    <location>
        <begin position="101"/>
        <end position="121"/>
    </location>
</feature>
<dbReference type="GO" id="GO:0005524">
    <property type="term" value="F:ATP binding"/>
    <property type="evidence" value="ECO:0007669"/>
    <property type="project" value="UniProtKB-KW"/>
</dbReference>
<reference evidence="18" key="1">
    <citation type="submission" date="2023-07" db="EMBL/GenBank/DDBJ databases">
        <authorList>
            <consortium name="AG Swart"/>
            <person name="Singh M."/>
            <person name="Singh A."/>
            <person name="Seah K."/>
            <person name="Emmerich C."/>
        </authorList>
    </citation>
    <scope>NUCLEOTIDE SEQUENCE</scope>
    <source>
        <strain evidence="18">DP1</strain>
    </source>
</reference>
<dbReference type="InterPro" id="IPR023298">
    <property type="entry name" value="ATPase_P-typ_TM_dom_sf"/>
</dbReference>
<evidence type="ECO:0000256" key="8">
    <source>
        <dbReference type="ARBA" id="ARBA00022840"/>
    </source>
</evidence>
<dbReference type="Gene3D" id="3.40.1110.10">
    <property type="entry name" value="Calcium-transporting ATPase, cytoplasmic domain N"/>
    <property type="match status" value="1"/>
</dbReference>
<dbReference type="InterPro" id="IPR023214">
    <property type="entry name" value="HAD_sf"/>
</dbReference>
<feature type="domain" description="Cation-transporting P-type ATPase N-terminal" evidence="17">
    <location>
        <begin position="44"/>
        <end position="118"/>
    </location>
</feature>
<dbReference type="NCBIfam" id="TIGR01494">
    <property type="entry name" value="ATPase_P-type"/>
    <property type="match status" value="2"/>
</dbReference>
<dbReference type="Pfam" id="PF00689">
    <property type="entry name" value="Cation_ATPase_C"/>
    <property type="match status" value="1"/>
</dbReference>
<dbReference type="SFLD" id="SFLDS00003">
    <property type="entry name" value="Haloacid_Dehalogenase"/>
    <property type="match status" value="1"/>
</dbReference>
<comment type="subcellular location">
    <subcellularLocation>
        <location evidence="1">Endomembrane system</location>
        <topology evidence="1">Multi-pass membrane protein</topology>
    </subcellularLocation>
</comment>
<keyword evidence="6" id="KW-0547">Nucleotide-binding</keyword>
<dbReference type="Pfam" id="PF00690">
    <property type="entry name" value="Cation_ATPase_N"/>
    <property type="match status" value="1"/>
</dbReference>
<feature type="transmembrane region" description="Helical" evidence="16">
    <location>
        <begin position="127"/>
        <end position="149"/>
    </location>
</feature>
<keyword evidence="14 16" id="KW-0472">Membrane</keyword>
<evidence type="ECO:0000256" key="16">
    <source>
        <dbReference type="SAM" id="Phobius"/>
    </source>
</evidence>
<dbReference type="Proteomes" id="UP001295684">
    <property type="component" value="Unassembled WGS sequence"/>
</dbReference>
<evidence type="ECO:0000256" key="11">
    <source>
        <dbReference type="ARBA" id="ARBA00022989"/>
    </source>
</evidence>
<evidence type="ECO:0000256" key="9">
    <source>
        <dbReference type="ARBA" id="ARBA00022842"/>
    </source>
</evidence>
<feature type="transmembrane region" description="Helical" evidence="16">
    <location>
        <begin position="357"/>
        <end position="383"/>
    </location>
</feature>
<evidence type="ECO:0000256" key="10">
    <source>
        <dbReference type="ARBA" id="ARBA00022967"/>
    </source>
</evidence>
<dbReference type="SUPFAM" id="SSF81653">
    <property type="entry name" value="Calcium ATPase, transduction domain A"/>
    <property type="match status" value="1"/>
</dbReference>
<dbReference type="InterPro" id="IPR008250">
    <property type="entry name" value="ATPase_P-typ_transduc_dom_A_sf"/>
</dbReference>
<evidence type="ECO:0000256" key="7">
    <source>
        <dbReference type="ARBA" id="ARBA00022796"/>
    </source>
</evidence>
<dbReference type="GO" id="GO:0046872">
    <property type="term" value="F:metal ion binding"/>
    <property type="evidence" value="ECO:0007669"/>
    <property type="project" value="UniProtKB-KW"/>
</dbReference>
<dbReference type="Pfam" id="PF13246">
    <property type="entry name" value="Cation_ATPase"/>
    <property type="match status" value="1"/>
</dbReference>
<dbReference type="GO" id="GO:0005886">
    <property type="term" value="C:plasma membrane"/>
    <property type="evidence" value="ECO:0007669"/>
    <property type="project" value="TreeGrafter"/>
</dbReference>
<evidence type="ECO:0000256" key="1">
    <source>
        <dbReference type="ARBA" id="ARBA00004127"/>
    </source>
</evidence>
<feature type="transmembrane region" description="Helical" evidence="16">
    <location>
        <begin position="955"/>
        <end position="972"/>
    </location>
</feature>
<accession>A0AAD2D0Z4</accession>
<dbReference type="PROSITE" id="PS00154">
    <property type="entry name" value="ATPASE_E1_E2"/>
    <property type="match status" value="1"/>
</dbReference>
<keyword evidence="9" id="KW-0460">Magnesium</keyword>
<dbReference type="InterPro" id="IPR004014">
    <property type="entry name" value="ATPase_P-typ_cation-transptr_N"/>
</dbReference>
<feature type="transmembrane region" description="Helical" evidence="16">
    <location>
        <begin position="1024"/>
        <end position="1043"/>
    </location>
</feature>
<keyword evidence="12" id="KW-0186">Copper</keyword>
<dbReference type="SFLD" id="SFLDF00027">
    <property type="entry name" value="p-type_atpase"/>
    <property type="match status" value="1"/>
</dbReference>
<dbReference type="PANTHER" id="PTHR24093:SF369">
    <property type="entry name" value="CALCIUM-TRANSPORTING ATPASE"/>
    <property type="match status" value="1"/>
</dbReference>
<feature type="region of interest" description="Disordered" evidence="15">
    <location>
        <begin position="1063"/>
        <end position="1091"/>
    </location>
</feature>
<dbReference type="Gene3D" id="1.20.1110.10">
    <property type="entry name" value="Calcium-transporting ATPase, transmembrane domain"/>
    <property type="match status" value="1"/>
</dbReference>
<dbReference type="SMART" id="SM00831">
    <property type="entry name" value="Cation_ATPase_N"/>
    <property type="match status" value="1"/>
</dbReference>
<dbReference type="InterPro" id="IPR036412">
    <property type="entry name" value="HAD-like_sf"/>
</dbReference>
<dbReference type="SUPFAM" id="SSF56784">
    <property type="entry name" value="HAD-like"/>
    <property type="match status" value="1"/>
</dbReference>
<feature type="transmembrane region" description="Helical" evidence="16">
    <location>
        <begin position="889"/>
        <end position="911"/>
    </location>
</feature>
<evidence type="ECO:0000256" key="13">
    <source>
        <dbReference type="ARBA" id="ARBA00023065"/>
    </source>
</evidence>
<evidence type="ECO:0000313" key="18">
    <source>
        <dbReference type="EMBL" id="CAI2376310.1"/>
    </source>
</evidence>
<evidence type="ECO:0000256" key="5">
    <source>
        <dbReference type="ARBA" id="ARBA00022723"/>
    </source>
</evidence>
<keyword evidence="13" id="KW-0406">Ion transport</keyword>
<dbReference type="GO" id="GO:0012505">
    <property type="term" value="C:endomembrane system"/>
    <property type="evidence" value="ECO:0007669"/>
    <property type="project" value="UniProtKB-SubCell"/>
</dbReference>
<gene>
    <name evidence="18" type="ORF">ECRASSUSDP1_LOCUS17679</name>
</gene>
<dbReference type="GO" id="GO:0005388">
    <property type="term" value="F:P-type calcium transporter activity"/>
    <property type="evidence" value="ECO:0007669"/>
    <property type="project" value="TreeGrafter"/>
</dbReference>
<evidence type="ECO:0000256" key="15">
    <source>
        <dbReference type="SAM" id="MobiDB-lite"/>
    </source>
</evidence>
<keyword evidence="19" id="KW-1185">Reference proteome</keyword>
<dbReference type="Gene3D" id="3.40.50.1000">
    <property type="entry name" value="HAD superfamily/HAD-like"/>
    <property type="match status" value="1"/>
</dbReference>